<evidence type="ECO:0000256" key="13">
    <source>
        <dbReference type="PROSITE-ProRule" id="PRU00169"/>
    </source>
</evidence>
<dbReference type="Pfam" id="PF00072">
    <property type="entry name" value="Response_reg"/>
    <property type="match status" value="1"/>
</dbReference>
<dbReference type="InterPro" id="IPR013655">
    <property type="entry name" value="PAS_fold_3"/>
</dbReference>
<keyword evidence="7" id="KW-0547">Nucleotide-binding</keyword>
<dbReference type="Pfam" id="PF02518">
    <property type="entry name" value="HATPase_c"/>
    <property type="match status" value="1"/>
</dbReference>
<dbReference type="InterPro" id="IPR005467">
    <property type="entry name" value="His_kinase_dom"/>
</dbReference>
<dbReference type="Proteomes" id="UP000196573">
    <property type="component" value="Unassembled WGS sequence"/>
</dbReference>
<dbReference type="InterPro" id="IPR001610">
    <property type="entry name" value="PAC"/>
</dbReference>
<evidence type="ECO:0000259" key="19">
    <source>
        <dbReference type="PROSITE" id="PS50885"/>
    </source>
</evidence>
<reference evidence="20 21" key="1">
    <citation type="submission" date="2017-03" db="EMBL/GenBank/DDBJ databases">
        <authorList>
            <person name="Afonso C.L."/>
            <person name="Miller P.J."/>
            <person name="Scott M.A."/>
            <person name="Spackman E."/>
            <person name="Goraichik I."/>
            <person name="Dimitrov K.M."/>
            <person name="Suarez D.L."/>
            <person name="Swayne D.E."/>
        </authorList>
    </citation>
    <scope>NUCLEOTIDE SEQUENCE [LARGE SCALE GENOMIC DNA]</scope>
    <source>
        <strain evidence="20">SB41UT1</strain>
    </source>
</reference>
<dbReference type="NCBIfam" id="TIGR00229">
    <property type="entry name" value="sensory_box"/>
    <property type="match status" value="3"/>
</dbReference>
<dbReference type="Pfam" id="PF08447">
    <property type="entry name" value="PAS_3"/>
    <property type="match status" value="1"/>
</dbReference>
<dbReference type="InterPro" id="IPR001789">
    <property type="entry name" value="Sig_transdc_resp-reg_receiver"/>
</dbReference>
<dbReference type="Gene3D" id="6.10.340.10">
    <property type="match status" value="1"/>
</dbReference>
<proteinExistence type="predicted"/>
<dbReference type="AlphaFoldDB" id="A0A1X7AH35"/>
<gene>
    <name evidence="20" type="primary">arcB_1</name>
    <name evidence="20" type="ORF">EHSB41UT_01204</name>
</gene>
<dbReference type="SMART" id="SM00388">
    <property type="entry name" value="HisKA"/>
    <property type="match status" value="1"/>
</dbReference>
<dbReference type="Gene3D" id="1.10.287.130">
    <property type="match status" value="1"/>
</dbReference>
<evidence type="ECO:0000256" key="2">
    <source>
        <dbReference type="ARBA" id="ARBA00004370"/>
    </source>
</evidence>
<evidence type="ECO:0000256" key="3">
    <source>
        <dbReference type="ARBA" id="ARBA00012438"/>
    </source>
</evidence>
<evidence type="ECO:0000313" key="20">
    <source>
        <dbReference type="EMBL" id="SMA40572.1"/>
    </source>
</evidence>
<dbReference type="Pfam" id="PF08448">
    <property type="entry name" value="PAS_4"/>
    <property type="match status" value="1"/>
</dbReference>
<dbReference type="SUPFAM" id="SSF55874">
    <property type="entry name" value="ATPase domain of HSP90 chaperone/DNA topoisomerase II/histidine kinase"/>
    <property type="match status" value="1"/>
</dbReference>
<keyword evidence="11" id="KW-0902">Two-component regulatory system</keyword>
<dbReference type="SUPFAM" id="SSF55785">
    <property type="entry name" value="PYP-like sensor domain (PAS domain)"/>
    <property type="match status" value="3"/>
</dbReference>
<keyword evidence="6 14" id="KW-0812">Transmembrane</keyword>
<dbReference type="InterPro" id="IPR036097">
    <property type="entry name" value="HisK_dim/P_sf"/>
</dbReference>
<evidence type="ECO:0000256" key="8">
    <source>
        <dbReference type="ARBA" id="ARBA00022777"/>
    </source>
</evidence>
<feature type="domain" description="PAS" evidence="17">
    <location>
        <begin position="624"/>
        <end position="695"/>
    </location>
</feature>
<dbReference type="FunFam" id="1.10.287.130:FF:000004">
    <property type="entry name" value="Ethylene receptor 1"/>
    <property type="match status" value="1"/>
</dbReference>
<evidence type="ECO:0000256" key="4">
    <source>
        <dbReference type="ARBA" id="ARBA00022553"/>
    </source>
</evidence>
<evidence type="ECO:0000256" key="6">
    <source>
        <dbReference type="ARBA" id="ARBA00022692"/>
    </source>
</evidence>
<evidence type="ECO:0000313" key="21">
    <source>
        <dbReference type="Proteomes" id="UP000196573"/>
    </source>
</evidence>
<evidence type="ECO:0000256" key="14">
    <source>
        <dbReference type="SAM" id="Phobius"/>
    </source>
</evidence>
<dbReference type="InterPro" id="IPR000700">
    <property type="entry name" value="PAS-assoc_C"/>
</dbReference>
<keyword evidence="12 14" id="KW-0472">Membrane</keyword>
<dbReference type="GO" id="GO:0016020">
    <property type="term" value="C:membrane"/>
    <property type="evidence" value="ECO:0007669"/>
    <property type="project" value="UniProtKB-SubCell"/>
</dbReference>
<feature type="domain" description="PAC" evidence="18">
    <location>
        <begin position="451"/>
        <end position="503"/>
    </location>
</feature>
<keyword evidence="21" id="KW-1185">Reference proteome</keyword>
<dbReference type="InterPro" id="IPR011006">
    <property type="entry name" value="CheY-like_superfamily"/>
</dbReference>
<dbReference type="PANTHER" id="PTHR43047">
    <property type="entry name" value="TWO-COMPONENT HISTIDINE PROTEIN KINASE"/>
    <property type="match status" value="1"/>
</dbReference>
<protein>
    <recommendedName>
        <fullName evidence="3">histidine kinase</fullName>
        <ecNumber evidence="3">2.7.13.3</ecNumber>
    </recommendedName>
</protein>
<keyword evidence="10 14" id="KW-1133">Transmembrane helix</keyword>
<feature type="domain" description="HAMP" evidence="19">
    <location>
        <begin position="318"/>
        <end position="370"/>
    </location>
</feature>
<evidence type="ECO:0000256" key="12">
    <source>
        <dbReference type="ARBA" id="ARBA00023136"/>
    </source>
</evidence>
<evidence type="ECO:0000259" key="17">
    <source>
        <dbReference type="PROSITE" id="PS50112"/>
    </source>
</evidence>
<dbReference type="PROSITE" id="PS50885">
    <property type="entry name" value="HAMP"/>
    <property type="match status" value="1"/>
</dbReference>
<dbReference type="PROSITE" id="PS50109">
    <property type="entry name" value="HIS_KIN"/>
    <property type="match status" value="1"/>
</dbReference>
<feature type="domain" description="PAC" evidence="18">
    <location>
        <begin position="699"/>
        <end position="751"/>
    </location>
</feature>
<dbReference type="CDD" id="cd17546">
    <property type="entry name" value="REC_hyHK_CKI1_RcsC-like"/>
    <property type="match status" value="1"/>
</dbReference>
<evidence type="ECO:0000256" key="10">
    <source>
        <dbReference type="ARBA" id="ARBA00022989"/>
    </source>
</evidence>
<dbReference type="PROSITE" id="PS50112">
    <property type="entry name" value="PAS"/>
    <property type="match status" value="2"/>
</dbReference>
<dbReference type="CDD" id="cd16922">
    <property type="entry name" value="HATPase_EvgS-ArcB-TorS-like"/>
    <property type="match status" value="1"/>
</dbReference>
<feature type="transmembrane region" description="Helical" evidence="14">
    <location>
        <begin position="295"/>
        <end position="315"/>
    </location>
</feature>
<dbReference type="InterPro" id="IPR036890">
    <property type="entry name" value="HATPase_C_sf"/>
</dbReference>
<dbReference type="InterPro" id="IPR003660">
    <property type="entry name" value="HAMP_dom"/>
</dbReference>
<dbReference type="CDD" id="cd06225">
    <property type="entry name" value="HAMP"/>
    <property type="match status" value="1"/>
</dbReference>
<dbReference type="SMART" id="SM00448">
    <property type="entry name" value="REC"/>
    <property type="match status" value="1"/>
</dbReference>
<feature type="domain" description="PAC" evidence="18">
    <location>
        <begin position="573"/>
        <end position="623"/>
    </location>
</feature>
<dbReference type="PROSITE" id="PS50110">
    <property type="entry name" value="RESPONSE_REGULATORY"/>
    <property type="match status" value="1"/>
</dbReference>
<dbReference type="SMART" id="SM00091">
    <property type="entry name" value="PAS"/>
    <property type="match status" value="3"/>
</dbReference>
<dbReference type="InterPro" id="IPR004358">
    <property type="entry name" value="Sig_transdc_His_kin-like_C"/>
</dbReference>
<evidence type="ECO:0000256" key="7">
    <source>
        <dbReference type="ARBA" id="ARBA00022741"/>
    </source>
</evidence>
<dbReference type="CDD" id="cd00082">
    <property type="entry name" value="HisKA"/>
    <property type="match status" value="1"/>
</dbReference>
<dbReference type="InterPro" id="IPR013656">
    <property type="entry name" value="PAS_4"/>
</dbReference>
<dbReference type="EMBL" id="FWPT01000002">
    <property type="protein sequence ID" value="SMA40572.1"/>
    <property type="molecule type" value="Genomic_DNA"/>
</dbReference>
<dbReference type="FunFam" id="3.30.565.10:FF:000010">
    <property type="entry name" value="Sensor histidine kinase RcsC"/>
    <property type="match status" value="1"/>
</dbReference>
<dbReference type="PROSITE" id="PS50113">
    <property type="entry name" value="PAC"/>
    <property type="match status" value="3"/>
</dbReference>
<evidence type="ECO:0000256" key="1">
    <source>
        <dbReference type="ARBA" id="ARBA00000085"/>
    </source>
</evidence>
<dbReference type="SUPFAM" id="SSF47384">
    <property type="entry name" value="Homodimeric domain of signal transducing histidine kinase"/>
    <property type="match status" value="1"/>
</dbReference>
<dbReference type="PRINTS" id="PR00344">
    <property type="entry name" value="BCTRLSENSOR"/>
</dbReference>
<dbReference type="InterPro" id="IPR000014">
    <property type="entry name" value="PAS"/>
</dbReference>
<organism evidence="20 21">
    <name type="scientific">Parendozoicomonas haliclonae</name>
    <dbReference type="NCBI Taxonomy" id="1960125"/>
    <lineage>
        <taxon>Bacteria</taxon>
        <taxon>Pseudomonadati</taxon>
        <taxon>Pseudomonadota</taxon>
        <taxon>Gammaproteobacteria</taxon>
        <taxon>Oceanospirillales</taxon>
        <taxon>Endozoicomonadaceae</taxon>
        <taxon>Parendozoicomonas</taxon>
    </lineage>
</organism>
<feature type="modified residue" description="4-aspartylphosphate" evidence="13">
    <location>
        <position position="1059"/>
    </location>
</feature>
<dbReference type="Pfam" id="PF00512">
    <property type="entry name" value="HisKA"/>
    <property type="match status" value="1"/>
</dbReference>
<dbReference type="EC" id="2.7.13.3" evidence="3"/>
<feature type="domain" description="Response regulatory" evidence="16">
    <location>
        <begin position="1010"/>
        <end position="1126"/>
    </location>
</feature>
<dbReference type="SMART" id="SM00387">
    <property type="entry name" value="HATPase_c"/>
    <property type="match status" value="1"/>
</dbReference>
<evidence type="ECO:0000256" key="11">
    <source>
        <dbReference type="ARBA" id="ARBA00023012"/>
    </source>
</evidence>
<dbReference type="SMART" id="SM00086">
    <property type="entry name" value="PAC"/>
    <property type="match status" value="3"/>
</dbReference>
<sequence length="1233" mass="138347">MTLSIRQKIVLFAVIPVTLIYNLIFITSLMRDIRNETRYLESHLMNTVSINAEQLGRLLSDNKRLARGVAFQLQVMSTLQQEHNLMTADVQSAFDNLSVGFGVAVRKPDAPLEVHFQDRIQEGWQQLTMSRQGALEAWLNQFMESGQESGWSHQITLYSSTIEYEQRTGYIYAVRYDLGKTDGAALAFIPLNDLARTWEAPSGIQPQLVLLNKENQPIFFTDSPYYSNEALYSDWMAQELKDAMAYMDMRDTSIVTAHVAGREKVLYRAKLGETGWTLVGNISKETVYNYVGQEILFEAVTLFITWVLIFIGAWFSGGRIVRPLRLLDRAMEKVAAGELNTRIDLRGNDEISHLADRFSDMTRRLKEREELEWKMRTASFEHIVQALSPDYFYFTHNADGIVTHASPSVQSCIGISVEDFCSHYTTYYTDSPDNIQAKRVTGDVLNGATSGVYEVELHDGNGRISYMEVVKVPIFDFEGRIIGAEGMGRNITRRVSDAARFRGLLESAPDAMVITDTSGCITMVNARAEMLVDNQRYALIGKPLAKLFPDTERKDFPFLHMNPDRRKGFHIRNGLELDVSRRDGSKVPVELTLSPIETPDGVLISIFMRDISDRRAAERALKNSEARFGRMIESLQQEYIFYTQSLDGDYVYVTDSVKRILGYSVKEFKRNSANYIHTEADRNMIRNVFFSVASGKIHPSYEVEVRRADGSICVLEVLESPAFDDQGRVTAIEGMLRDRTRERIAAVALAEARDEAEAANEAKTQFLSNMSHELRTPLNGVLGYAQLLLARRGLAPEQHSQLQGIQTCGQHLLTLINDILDLTKAESGNLELNNKPVNIPVLVDSVEQILYQRAEIRGLPMQLVIHPDVPVMVKGDETKLRQVLINLLGNAIKYTDEGWVRLEVSADKNWLCFDVTDTGMGIPQDQIEYIFAPFRQGDGGRREGGTGLGLAISQRIAAAMDGEISVTSQPGKGSHFQFCIPLDVIESSDDTGNLQRLTGTGCLEDGQDVRVVVVDDSETNRHILVQLLVGAGFKAISVDSGRKAVEICARERVDLVFMDLRMPDMSGFRATRMLKRHDDNKDVPVIAISAGVYPSLFDDMKRWGFADFIGKPFRSKELFKVIRRHLNLCWIEQNAVEPVLGSQPDVTVLSAKQATLLADRLTDVVDVGDISEISSIADELMNCSGVEEKASRHWADSIRECCDSLDFEGLEQLIEQLRVLAGSEECSEPAAEV</sequence>
<dbReference type="Gene3D" id="3.30.565.10">
    <property type="entry name" value="Histidine kinase-like ATPase, C-terminal domain"/>
    <property type="match status" value="1"/>
</dbReference>
<evidence type="ECO:0000259" key="16">
    <source>
        <dbReference type="PROSITE" id="PS50110"/>
    </source>
</evidence>
<dbReference type="Gene3D" id="3.30.450.20">
    <property type="entry name" value="PAS domain"/>
    <property type="match status" value="3"/>
</dbReference>
<dbReference type="Pfam" id="PF13426">
    <property type="entry name" value="PAS_9"/>
    <property type="match status" value="1"/>
</dbReference>
<evidence type="ECO:0000259" key="18">
    <source>
        <dbReference type="PROSITE" id="PS50113"/>
    </source>
</evidence>
<feature type="domain" description="Histidine kinase" evidence="15">
    <location>
        <begin position="769"/>
        <end position="984"/>
    </location>
</feature>
<comment type="catalytic activity">
    <reaction evidence="1">
        <text>ATP + protein L-histidine = ADP + protein N-phospho-L-histidine.</text>
        <dbReference type="EC" id="2.7.13.3"/>
    </reaction>
</comment>
<keyword evidence="8" id="KW-0418">Kinase</keyword>
<dbReference type="SUPFAM" id="SSF52172">
    <property type="entry name" value="CheY-like"/>
    <property type="match status" value="1"/>
</dbReference>
<dbReference type="SUPFAM" id="SSF158472">
    <property type="entry name" value="HAMP domain-like"/>
    <property type="match status" value="1"/>
</dbReference>
<dbReference type="GO" id="GO:0000155">
    <property type="term" value="F:phosphorelay sensor kinase activity"/>
    <property type="evidence" value="ECO:0007669"/>
    <property type="project" value="InterPro"/>
</dbReference>
<feature type="domain" description="PAS" evidence="17">
    <location>
        <begin position="497"/>
        <end position="542"/>
    </location>
</feature>
<dbReference type="RefSeq" id="WP_133060415.1">
    <property type="nucleotide sequence ID" value="NZ_CBCSCN010000001.1"/>
</dbReference>
<dbReference type="Gene3D" id="3.40.50.2300">
    <property type="match status" value="1"/>
</dbReference>
<evidence type="ECO:0000256" key="9">
    <source>
        <dbReference type="ARBA" id="ARBA00022840"/>
    </source>
</evidence>
<dbReference type="CDD" id="cd00130">
    <property type="entry name" value="PAS"/>
    <property type="match status" value="3"/>
</dbReference>
<evidence type="ECO:0000259" key="15">
    <source>
        <dbReference type="PROSITE" id="PS50109"/>
    </source>
</evidence>
<dbReference type="GO" id="GO:0005524">
    <property type="term" value="F:ATP binding"/>
    <property type="evidence" value="ECO:0007669"/>
    <property type="project" value="UniProtKB-KW"/>
</dbReference>
<name>A0A1X7AH35_9GAMM</name>
<evidence type="ECO:0000256" key="5">
    <source>
        <dbReference type="ARBA" id="ARBA00022679"/>
    </source>
</evidence>
<dbReference type="InterPro" id="IPR003594">
    <property type="entry name" value="HATPase_dom"/>
</dbReference>
<dbReference type="OrthoDB" id="9797243at2"/>
<keyword evidence="5 20" id="KW-0808">Transferase</keyword>
<comment type="subcellular location">
    <subcellularLocation>
        <location evidence="2">Membrane</location>
    </subcellularLocation>
</comment>
<feature type="transmembrane region" description="Helical" evidence="14">
    <location>
        <begin position="9"/>
        <end position="30"/>
    </location>
</feature>
<dbReference type="Pfam" id="PF00672">
    <property type="entry name" value="HAMP"/>
    <property type="match status" value="1"/>
</dbReference>
<dbReference type="SMART" id="SM00304">
    <property type="entry name" value="HAMP"/>
    <property type="match status" value="1"/>
</dbReference>
<dbReference type="InterPro" id="IPR003661">
    <property type="entry name" value="HisK_dim/P_dom"/>
</dbReference>
<keyword evidence="9" id="KW-0067">ATP-binding</keyword>
<dbReference type="InterPro" id="IPR035965">
    <property type="entry name" value="PAS-like_dom_sf"/>
</dbReference>
<accession>A0A1X7AH35</accession>
<keyword evidence="4 13" id="KW-0597">Phosphoprotein</keyword>